<sequence>MSAAASPHPLPVTRLPAARPRGWIAVSAPNSTTRPSPPASPTRPAAPLSDHQLEALYRRHAGALRQYMARRLDDAGHAEDLCQDLYLRLREAPPDAGLRDPRAYLFRMAKHRLIDHWRRQNSAPEWCSLNPDDPMLACPHACPEHSGHRAGCVRELDEIMVRLPERERRALAWHRLEGLTQAEIGRRLGVSERMAGRYIAKALTRCKTLMLNRI</sequence>
<dbReference type="Proteomes" id="UP000249700">
    <property type="component" value="Unassembled WGS sequence"/>
</dbReference>
<dbReference type="Pfam" id="PF08281">
    <property type="entry name" value="Sigma70_r4_2"/>
    <property type="match status" value="1"/>
</dbReference>
<accession>A0A328XZZ4</accession>
<dbReference type="InterPro" id="IPR039425">
    <property type="entry name" value="RNA_pol_sigma-70-like"/>
</dbReference>
<protein>
    <submittedName>
        <fullName evidence="8">RNA polymerase sigma-70 factor (ECF subfamily)</fullName>
    </submittedName>
</protein>
<organism evidence="8 9">
    <name type="scientific">Onishia taeanensis</name>
    <dbReference type="NCBI Taxonomy" id="284577"/>
    <lineage>
        <taxon>Bacteria</taxon>
        <taxon>Pseudomonadati</taxon>
        <taxon>Pseudomonadota</taxon>
        <taxon>Gammaproteobacteria</taxon>
        <taxon>Oceanospirillales</taxon>
        <taxon>Halomonadaceae</taxon>
        <taxon>Onishia</taxon>
    </lineage>
</organism>
<evidence type="ECO:0000256" key="1">
    <source>
        <dbReference type="ARBA" id="ARBA00010641"/>
    </source>
</evidence>
<dbReference type="InterPro" id="IPR036388">
    <property type="entry name" value="WH-like_DNA-bd_sf"/>
</dbReference>
<dbReference type="SUPFAM" id="SSF88946">
    <property type="entry name" value="Sigma2 domain of RNA polymerase sigma factors"/>
    <property type="match status" value="1"/>
</dbReference>
<name>A0A328XZZ4_9GAMM</name>
<proteinExistence type="inferred from homology"/>
<feature type="region of interest" description="Disordered" evidence="5">
    <location>
        <begin position="24"/>
        <end position="47"/>
    </location>
</feature>
<feature type="domain" description="RNA polymerase sigma-70 region 2" evidence="6">
    <location>
        <begin position="56"/>
        <end position="121"/>
    </location>
</feature>
<dbReference type="PANTHER" id="PTHR43133">
    <property type="entry name" value="RNA POLYMERASE ECF-TYPE SIGMA FACTO"/>
    <property type="match status" value="1"/>
</dbReference>
<evidence type="ECO:0000313" key="9">
    <source>
        <dbReference type="Proteomes" id="UP000249700"/>
    </source>
</evidence>
<dbReference type="AlphaFoldDB" id="A0A328XZZ4"/>
<gene>
    <name evidence="8" type="ORF">BCL93_1029</name>
</gene>
<dbReference type="CDD" id="cd06171">
    <property type="entry name" value="Sigma70_r4"/>
    <property type="match status" value="1"/>
</dbReference>
<evidence type="ECO:0000256" key="5">
    <source>
        <dbReference type="SAM" id="MobiDB-lite"/>
    </source>
</evidence>
<comment type="similarity">
    <text evidence="1">Belongs to the sigma-70 factor family. ECF subfamily.</text>
</comment>
<dbReference type="GO" id="GO:0003677">
    <property type="term" value="F:DNA binding"/>
    <property type="evidence" value="ECO:0007669"/>
    <property type="project" value="InterPro"/>
</dbReference>
<evidence type="ECO:0000256" key="2">
    <source>
        <dbReference type="ARBA" id="ARBA00023015"/>
    </source>
</evidence>
<dbReference type="GO" id="GO:0016987">
    <property type="term" value="F:sigma factor activity"/>
    <property type="evidence" value="ECO:0007669"/>
    <property type="project" value="UniProtKB-KW"/>
</dbReference>
<comment type="caution">
    <text evidence="8">The sequence shown here is derived from an EMBL/GenBank/DDBJ whole genome shotgun (WGS) entry which is preliminary data.</text>
</comment>
<dbReference type="InterPro" id="IPR013249">
    <property type="entry name" value="RNA_pol_sigma70_r4_t2"/>
</dbReference>
<feature type="domain" description="RNA polymerase sigma factor 70 region 4 type 2" evidence="7">
    <location>
        <begin position="154"/>
        <end position="206"/>
    </location>
</feature>
<evidence type="ECO:0000256" key="4">
    <source>
        <dbReference type="ARBA" id="ARBA00023163"/>
    </source>
</evidence>
<dbReference type="InterPro" id="IPR013324">
    <property type="entry name" value="RNA_pol_sigma_r3/r4-like"/>
</dbReference>
<evidence type="ECO:0000259" key="6">
    <source>
        <dbReference type="Pfam" id="PF04542"/>
    </source>
</evidence>
<dbReference type="Gene3D" id="1.10.10.10">
    <property type="entry name" value="Winged helix-like DNA-binding domain superfamily/Winged helix DNA-binding domain"/>
    <property type="match status" value="1"/>
</dbReference>
<dbReference type="GO" id="GO:0006352">
    <property type="term" value="P:DNA-templated transcription initiation"/>
    <property type="evidence" value="ECO:0007669"/>
    <property type="project" value="InterPro"/>
</dbReference>
<dbReference type="InterPro" id="IPR014284">
    <property type="entry name" value="RNA_pol_sigma-70_dom"/>
</dbReference>
<keyword evidence="3" id="KW-0731">Sigma factor</keyword>
<evidence type="ECO:0000259" key="7">
    <source>
        <dbReference type="Pfam" id="PF08281"/>
    </source>
</evidence>
<dbReference type="EMBL" id="QLSX01000002">
    <property type="protein sequence ID" value="RAR63282.1"/>
    <property type="molecule type" value="Genomic_DNA"/>
</dbReference>
<evidence type="ECO:0000256" key="3">
    <source>
        <dbReference type="ARBA" id="ARBA00023082"/>
    </source>
</evidence>
<dbReference type="InterPro" id="IPR007627">
    <property type="entry name" value="RNA_pol_sigma70_r2"/>
</dbReference>
<dbReference type="PANTHER" id="PTHR43133:SF63">
    <property type="entry name" value="RNA POLYMERASE SIGMA FACTOR FECI-RELATED"/>
    <property type="match status" value="1"/>
</dbReference>
<dbReference type="InterPro" id="IPR013325">
    <property type="entry name" value="RNA_pol_sigma_r2"/>
</dbReference>
<dbReference type="SUPFAM" id="SSF88659">
    <property type="entry name" value="Sigma3 and sigma4 domains of RNA polymerase sigma factors"/>
    <property type="match status" value="1"/>
</dbReference>
<dbReference type="Gene3D" id="1.10.1740.10">
    <property type="match status" value="1"/>
</dbReference>
<dbReference type="Pfam" id="PF04542">
    <property type="entry name" value="Sigma70_r2"/>
    <property type="match status" value="1"/>
</dbReference>
<keyword evidence="2" id="KW-0805">Transcription regulation</keyword>
<reference evidence="8 9" key="1">
    <citation type="submission" date="2018-06" db="EMBL/GenBank/DDBJ databases">
        <title>Comparative analysis of microorganisms from saline springs in Andes Mountain Range, Colombia.</title>
        <authorList>
            <person name="Rubin E."/>
        </authorList>
    </citation>
    <scope>NUCLEOTIDE SEQUENCE [LARGE SCALE GENOMIC DNA]</scope>
    <source>
        <strain evidence="8 9">USBA-857</strain>
    </source>
</reference>
<keyword evidence="4" id="KW-0804">Transcription</keyword>
<evidence type="ECO:0000313" key="8">
    <source>
        <dbReference type="EMBL" id="RAR63282.1"/>
    </source>
</evidence>
<dbReference type="NCBIfam" id="TIGR02937">
    <property type="entry name" value="sigma70-ECF"/>
    <property type="match status" value="1"/>
</dbReference>